<dbReference type="GeneID" id="17312215"/>
<keyword evidence="3" id="KW-1133">Transmembrane helix</keyword>
<dbReference type="RefSeq" id="XP_005842516.1">
    <property type="nucleotide sequence ID" value="XM_005842459.1"/>
</dbReference>
<keyword evidence="6" id="KW-1185">Reference proteome</keyword>
<keyword evidence="3" id="KW-0472">Membrane</keyword>
<evidence type="ECO:0000313" key="4">
    <source>
        <dbReference type="EMBL" id="EKX55536.1"/>
    </source>
</evidence>
<dbReference type="Proteomes" id="UP000011087">
    <property type="component" value="Unassembled WGS sequence"/>
</dbReference>
<reference evidence="6" key="2">
    <citation type="submission" date="2012-11" db="EMBL/GenBank/DDBJ databases">
        <authorList>
            <person name="Kuo A."/>
            <person name="Curtis B.A."/>
            <person name="Tanifuji G."/>
            <person name="Burki F."/>
            <person name="Gruber A."/>
            <person name="Irimia M."/>
            <person name="Maruyama S."/>
            <person name="Arias M.C."/>
            <person name="Ball S.G."/>
            <person name="Gile G.H."/>
            <person name="Hirakawa Y."/>
            <person name="Hopkins J.F."/>
            <person name="Rensing S.A."/>
            <person name="Schmutz J."/>
            <person name="Symeonidi A."/>
            <person name="Elias M."/>
            <person name="Eveleigh R.J."/>
            <person name="Herman E.K."/>
            <person name="Klute M.J."/>
            <person name="Nakayama T."/>
            <person name="Obornik M."/>
            <person name="Reyes-Prieto A."/>
            <person name="Armbrust E.V."/>
            <person name="Aves S.J."/>
            <person name="Beiko R.G."/>
            <person name="Coutinho P."/>
            <person name="Dacks J.B."/>
            <person name="Durnford D.G."/>
            <person name="Fast N.M."/>
            <person name="Green B.R."/>
            <person name="Grisdale C."/>
            <person name="Hempe F."/>
            <person name="Henrissat B."/>
            <person name="Hoppner M.P."/>
            <person name="Ishida K.-I."/>
            <person name="Kim E."/>
            <person name="Koreny L."/>
            <person name="Kroth P.G."/>
            <person name="Liu Y."/>
            <person name="Malik S.-B."/>
            <person name="Maier U.G."/>
            <person name="McRose D."/>
            <person name="Mock T."/>
            <person name="Neilson J.A."/>
            <person name="Onodera N.T."/>
            <person name="Poole A.M."/>
            <person name="Pritham E.J."/>
            <person name="Richards T.A."/>
            <person name="Rocap G."/>
            <person name="Roy S.W."/>
            <person name="Sarai C."/>
            <person name="Schaack S."/>
            <person name="Shirato S."/>
            <person name="Slamovits C.H."/>
            <person name="Spencer D.F."/>
            <person name="Suzuki S."/>
            <person name="Worden A.Z."/>
            <person name="Zauner S."/>
            <person name="Barry K."/>
            <person name="Bell C."/>
            <person name="Bharti A.K."/>
            <person name="Crow J.A."/>
            <person name="Grimwood J."/>
            <person name="Kramer R."/>
            <person name="Lindquist E."/>
            <person name="Lucas S."/>
            <person name="Salamov A."/>
            <person name="McFadden G.I."/>
            <person name="Lane C.E."/>
            <person name="Keeling P.J."/>
            <person name="Gray M.W."/>
            <person name="Grigoriev I.V."/>
            <person name="Archibald J.M."/>
        </authorList>
    </citation>
    <scope>NUCLEOTIDE SEQUENCE</scope>
    <source>
        <strain evidence="6">CCMP2712</strain>
    </source>
</reference>
<comment type="subcellular location">
    <subcellularLocation>
        <location evidence="1">Plastid</location>
        <location evidence="1">Chloroplast</location>
    </subcellularLocation>
</comment>
<reference evidence="5" key="3">
    <citation type="submission" date="2016-03" db="UniProtKB">
        <authorList>
            <consortium name="EnsemblProtists"/>
        </authorList>
    </citation>
    <scope>IDENTIFICATION</scope>
</reference>
<protein>
    <recommendedName>
        <fullName evidence="7">G domain-containing protein</fullName>
    </recommendedName>
</protein>
<dbReference type="EMBL" id="JH992965">
    <property type="protein sequence ID" value="EKX55536.1"/>
    <property type="molecule type" value="Genomic_DNA"/>
</dbReference>
<keyword evidence="3" id="KW-0812">Transmembrane</keyword>
<reference evidence="4 6" key="1">
    <citation type="journal article" date="2012" name="Nature">
        <title>Algal genomes reveal evolutionary mosaicism and the fate of nucleomorphs.</title>
        <authorList>
            <consortium name="DOE Joint Genome Institute"/>
            <person name="Curtis B.A."/>
            <person name="Tanifuji G."/>
            <person name="Burki F."/>
            <person name="Gruber A."/>
            <person name="Irimia M."/>
            <person name="Maruyama S."/>
            <person name="Arias M.C."/>
            <person name="Ball S.G."/>
            <person name="Gile G.H."/>
            <person name="Hirakawa Y."/>
            <person name="Hopkins J.F."/>
            <person name="Kuo A."/>
            <person name="Rensing S.A."/>
            <person name="Schmutz J."/>
            <person name="Symeonidi A."/>
            <person name="Elias M."/>
            <person name="Eveleigh R.J."/>
            <person name="Herman E.K."/>
            <person name="Klute M.J."/>
            <person name="Nakayama T."/>
            <person name="Obornik M."/>
            <person name="Reyes-Prieto A."/>
            <person name="Armbrust E.V."/>
            <person name="Aves S.J."/>
            <person name="Beiko R.G."/>
            <person name="Coutinho P."/>
            <person name="Dacks J.B."/>
            <person name="Durnford D.G."/>
            <person name="Fast N.M."/>
            <person name="Green B.R."/>
            <person name="Grisdale C.J."/>
            <person name="Hempel F."/>
            <person name="Henrissat B."/>
            <person name="Hoppner M.P."/>
            <person name="Ishida K."/>
            <person name="Kim E."/>
            <person name="Koreny L."/>
            <person name="Kroth P.G."/>
            <person name="Liu Y."/>
            <person name="Malik S.B."/>
            <person name="Maier U.G."/>
            <person name="McRose D."/>
            <person name="Mock T."/>
            <person name="Neilson J.A."/>
            <person name="Onodera N.T."/>
            <person name="Poole A.M."/>
            <person name="Pritham E.J."/>
            <person name="Richards T.A."/>
            <person name="Rocap G."/>
            <person name="Roy S.W."/>
            <person name="Sarai C."/>
            <person name="Schaack S."/>
            <person name="Shirato S."/>
            <person name="Slamovits C.H."/>
            <person name="Spencer D.F."/>
            <person name="Suzuki S."/>
            <person name="Worden A.Z."/>
            <person name="Zauner S."/>
            <person name="Barry K."/>
            <person name="Bell C."/>
            <person name="Bharti A.K."/>
            <person name="Crow J.A."/>
            <person name="Grimwood J."/>
            <person name="Kramer R."/>
            <person name="Lindquist E."/>
            <person name="Lucas S."/>
            <person name="Salamov A."/>
            <person name="McFadden G.I."/>
            <person name="Lane C.E."/>
            <person name="Keeling P.J."/>
            <person name="Gray M.W."/>
            <person name="Grigoriev I.V."/>
            <person name="Archibald J.M."/>
        </authorList>
    </citation>
    <scope>NUCLEOTIDE SEQUENCE</scope>
    <source>
        <strain evidence="4 6">CCMP2712</strain>
    </source>
</reference>
<organism evidence="4">
    <name type="scientific">Guillardia theta (strain CCMP2712)</name>
    <name type="common">Cryptophyte</name>
    <dbReference type="NCBI Taxonomy" id="905079"/>
    <lineage>
        <taxon>Eukaryota</taxon>
        <taxon>Cryptophyceae</taxon>
        <taxon>Pyrenomonadales</taxon>
        <taxon>Geminigeraceae</taxon>
        <taxon>Guillardia</taxon>
    </lineage>
</organism>
<feature type="compositionally biased region" description="Basic and acidic residues" evidence="2">
    <location>
        <begin position="9"/>
        <end position="40"/>
    </location>
</feature>
<dbReference type="KEGG" id="gtt:GUITHDRAFT_131710"/>
<feature type="transmembrane region" description="Helical" evidence="3">
    <location>
        <begin position="151"/>
        <end position="173"/>
    </location>
</feature>
<evidence type="ECO:0000256" key="2">
    <source>
        <dbReference type="SAM" id="MobiDB-lite"/>
    </source>
</evidence>
<feature type="region of interest" description="Disordered" evidence="2">
    <location>
        <begin position="1"/>
        <end position="49"/>
    </location>
</feature>
<gene>
    <name evidence="4" type="ORF">GUITHDRAFT_131710</name>
</gene>
<dbReference type="PaxDb" id="55529-EKX55536"/>
<name>L1K3Y1_GUITC</name>
<dbReference type="AlphaFoldDB" id="L1K3Y1"/>
<dbReference type="HOGENOM" id="CLU_1252694_0_0_1"/>
<dbReference type="GO" id="GO:0009507">
    <property type="term" value="C:chloroplast"/>
    <property type="evidence" value="ECO:0007669"/>
    <property type="project" value="UniProtKB-SubCell"/>
</dbReference>
<dbReference type="SUPFAM" id="SSF52540">
    <property type="entry name" value="P-loop containing nucleoside triphosphate hydrolases"/>
    <property type="match status" value="1"/>
</dbReference>
<evidence type="ECO:0000313" key="5">
    <source>
        <dbReference type="EnsemblProtists" id="EKX55536"/>
    </source>
</evidence>
<evidence type="ECO:0000256" key="3">
    <source>
        <dbReference type="SAM" id="Phobius"/>
    </source>
</evidence>
<dbReference type="EnsemblProtists" id="EKX55536">
    <property type="protein sequence ID" value="EKX55536"/>
    <property type="gene ID" value="GUITHDRAFT_131710"/>
</dbReference>
<dbReference type="Gene3D" id="3.40.50.300">
    <property type="entry name" value="P-loop containing nucleotide triphosphate hydrolases"/>
    <property type="match status" value="1"/>
</dbReference>
<evidence type="ECO:0000313" key="6">
    <source>
        <dbReference type="Proteomes" id="UP000011087"/>
    </source>
</evidence>
<dbReference type="InterPro" id="IPR027417">
    <property type="entry name" value="P-loop_NTPase"/>
</dbReference>
<dbReference type="OrthoDB" id="1716625at2759"/>
<evidence type="ECO:0008006" key="7">
    <source>
        <dbReference type="Google" id="ProtNLM"/>
    </source>
</evidence>
<sequence length="221" mass="25377">MGEEAWWEEVGKMKEERERMRKELQDARQRVGGDMSKEDHGSDEEDGADLGKDRTTCLLIGNHSAGKSSFVNWYVGEKVQVESVAMETAGFCLIRKGGKRARWKGRQTSSAFPWLRRAAHGRTIEWTYADNTIEEERLPARKNFYCMAFKAAGGIPFAILLLLGTALSIVLSLRKTRKQQTMSPSDVVKLRKNRKNLEQVTIKNIEELRKKYVRHTLEEEE</sequence>
<accession>L1K3Y1</accession>
<evidence type="ECO:0000256" key="1">
    <source>
        <dbReference type="ARBA" id="ARBA00004229"/>
    </source>
</evidence>
<proteinExistence type="predicted"/>